<dbReference type="AlphaFoldDB" id="A0A7J8IP98"/>
<organism evidence="1 2">
    <name type="scientific">Rousettus aegyptiacus</name>
    <name type="common">Egyptian fruit bat</name>
    <name type="synonym">Pteropus aegyptiacus</name>
    <dbReference type="NCBI Taxonomy" id="9407"/>
    <lineage>
        <taxon>Eukaryota</taxon>
        <taxon>Metazoa</taxon>
        <taxon>Chordata</taxon>
        <taxon>Craniata</taxon>
        <taxon>Vertebrata</taxon>
        <taxon>Euteleostomi</taxon>
        <taxon>Mammalia</taxon>
        <taxon>Eutheria</taxon>
        <taxon>Laurasiatheria</taxon>
        <taxon>Chiroptera</taxon>
        <taxon>Yinpterochiroptera</taxon>
        <taxon>Pteropodoidea</taxon>
        <taxon>Pteropodidae</taxon>
        <taxon>Rousettinae</taxon>
        <taxon>Rousettus</taxon>
    </lineage>
</organism>
<sequence length="167" mass="17557">MVSSPVWTVTIPAWACSRDGGKVPAGQGRAWRRVTFPAFACVTLVMSQWSELITGPSPVSRAGETGSLGGEAGEGCGHFLTIWLLGTVTPFPPHDKRRRPHAQACGSLTRLGAGLAIAIAWSPTGLDGTGCSRTAPWDQQLLMQTPLNLRDELGAQHTGHGDGTGTE</sequence>
<gene>
    <name evidence="1" type="ORF">HJG63_010841</name>
</gene>
<name>A0A7J8IP98_ROUAE</name>
<keyword evidence="2" id="KW-1185">Reference proteome</keyword>
<evidence type="ECO:0000313" key="1">
    <source>
        <dbReference type="EMBL" id="KAF6485712.1"/>
    </source>
</evidence>
<protein>
    <submittedName>
        <fullName evidence="1">Uncharacterized protein</fullName>
    </submittedName>
</protein>
<proteinExistence type="predicted"/>
<dbReference type="Proteomes" id="UP000593571">
    <property type="component" value="Unassembled WGS sequence"/>
</dbReference>
<dbReference type="EMBL" id="JACASE010000003">
    <property type="protein sequence ID" value="KAF6485712.1"/>
    <property type="molecule type" value="Genomic_DNA"/>
</dbReference>
<comment type="caution">
    <text evidence="1">The sequence shown here is derived from an EMBL/GenBank/DDBJ whole genome shotgun (WGS) entry which is preliminary data.</text>
</comment>
<reference evidence="1 2" key="1">
    <citation type="journal article" date="2020" name="Nature">
        <title>Six reference-quality genomes reveal evolution of bat adaptations.</title>
        <authorList>
            <person name="Jebb D."/>
            <person name="Huang Z."/>
            <person name="Pippel M."/>
            <person name="Hughes G.M."/>
            <person name="Lavrichenko K."/>
            <person name="Devanna P."/>
            <person name="Winkler S."/>
            <person name="Jermiin L.S."/>
            <person name="Skirmuntt E.C."/>
            <person name="Katzourakis A."/>
            <person name="Burkitt-Gray L."/>
            <person name="Ray D.A."/>
            <person name="Sullivan K.A.M."/>
            <person name="Roscito J.G."/>
            <person name="Kirilenko B.M."/>
            <person name="Davalos L.M."/>
            <person name="Corthals A.P."/>
            <person name="Power M.L."/>
            <person name="Jones G."/>
            <person name="Ransome R.D."/>
            <person name="Dechmann D.K.N."/>
            <person name="Locatelli A.G."/>
            <person name="Puechmaille S.J."/>
            <person name="Fedrigo O."/>
            <person name="Jarvis E.D."/>
            <person name="Hiller M."/>
            <person name="Vernes S.C."/>
            <person name="Myers E.W."/>
            <person name="Teeling E.C."/>
        </authorList>
    </citation>
    <scope>NUCLEOTIDE SEQUENCE [LARGE SCALE GENOMIC DNA]</scope>
    <source>
        <strain evidence="1">MRouAeg1</strain>
        <tissue evidence="1">Muscle</tissue>
    </source>
</reference>
<accession>A0A7J8IP98</accession>
<evidence type="ECO:0000313" key="2">
    <source>
        <dbReference type="Proteomes" id="UP000593571"/>
    </source>
</evidence>